<name>A0A6P5ANY1_BRABE</name>
<evidence type="ECO:0000256" key="3">
    <source>
        <dbReference type="ARBA" id="ARBA00022692"/>
    </source>
</evidence>
<keyword evidence="5" id="KW-0297">G-protein coupled receptor</keyword>
<evidence type="ECO:0000256" key="6">
    <source>
        <dbReference type="ARBA" id="ARBA00023136"/>
    </source>
</evidence>
<protein>
    <submittedName>
        <fullName evidence="12">Melatonin receptor type 1A-like</fullName>
    </submittedName>
</protein>
<evidence type="ECO:0000313" key="11">
    <source>
        <dbReference type="Proteomes" id="UP000515135"/>
    </source>
</evidence>
<dbReference type="Gene3D" id="1.20.1070.10">
    <property type="entry name" value="Rhodopsin 7-helix transmembrane proteins"/>
    <property type="match status" value="1"/>
</dbReference>
<dbReference type="PANTHER" id="PTHR24228:SF72">
    <property type="entry name" value="G-PROTEIN COUPLED RECEPTORS FAMILY 1 PROFILE DOMAIN-CONTAINING PROTEIN"/>
    <property type="match status" value="1"/>
</dbReference>
<sequence>MEISGWMYVVVVILGIIIAVTLIGCLLTILAIWTRPVLRKLVNVPLVSLSCADIISSIFSVSLLIHTYLHPQWEPLGALCWLQAYITIVLWGVSSCHMACIALQRYFIVCTNSTLLKSTRALAIMLLITWLIPFVSFLPIHIVEEVKLDPKLKRCGMGASTNLWGKMVPAILNFFGPFIATLISYALIRYNVKKSNNRVVQGSSSPNNAAERQITRMMMTLFVVYTVCCVPLIMMAIFSSRVPSEAFTVGQVLMALNGALNPIIYGLMNRNIRQGYKHIWDSLLNSIN</sequence>
<dbReference type="KEGG" id="bbel:109484811"/>
<dbReference type="PROSITE" id="PS50262">
    <property type="entry name" value="G_PROTEIN_RECEP_F1_2"/>
    <property type="match status" value="1"/>
</dbReference>
<feature type="transmembrane region" description="Helical" evidence="9">
    <location>
        <begin position="6"/>
        <end position="32"/>
    </location>
</feature>
<organism evidence="11 12">
    <name type="scientific">Branchiostoma belcheri</name>
    <name type="common">Amphioxus</name>
    <dbReference type="NCBI Taxonomy" id="7741"/>
    <lineage>
        <taxon>Eukaryota</taxon>
        <taxon>Metazoa</taxon>
        <taxon>Chordata</taxon>
        <taxon>Cephalochordata</taxon>
        <taxon>Leptocardii</taxon>
        <taxon>Amphioxiformes</taxon>
        <taxon>Branchiostomatidae</taxon>
        <taxon>Branchiostoma</taxon>
    </lineage>
</organism>
<keyword evidence="7" id="KW-0675">Receptor</keyword>
<evidence type="ECO:0000256" key="4">
    <source>
        <dbReference type="ARBA" id="ARBA00022989"/>
    </source>
</evidence>
<comment type="subcellular location">
    <subcellularLocation>
        <location evidence="1">Cell membrane</location>
        <topology evidence="1">Multi-pass membrane protein</topology>
    </subcellularLocation>
</comment>
<evidence type="ECO:0000256" key="9">
    <source>
        <dbReference type="SAM" id="Phobius"/>
    </source>
</evidence>
<proteinExistence type="predicted"/>
<feature type="transmembrane region" description="Helical" evidence="9">
    <location>
        <begin position="85"/>
        <end position="109"/>
    </location>
</feature>
<dbReference type="CDD" id="cd00637">
    <property type="entry name" value="7tm_classA_rhodopsin-like"/>
    <property type="match status" value="1"/>
</dbReference>
<feature type="transmembrane region" description="Helical" evidence="9">
    <location>
        <begin position="221"/>
        <end position="240"/>
    </location>
</feature>
<feature type="transmembrane region" description="Helical" evidence="9">
    <location>
        <begin position="163"/>
        <end position="188"/>
    </location>
</feature>
<dbReference type="InterPro" id="IPR000276">
    <property type="entry name" value="GPCR_Rhodpsn"/>
</dbReference>
<dbReference type="AlphaFoldDB" id="A0A6P5ANY1"/>
<dbReference type="GO" id="GO:0004930">
    <property type="term" value="F:G protein-coupled receptor activity"/>
    <property type="evidence" value="ECO:0007669"/>
    <property type="project" value="UniProtKB-KW"/>
</dbReference>
<feature type="transmembrane region" description="Helical" evidence="9">
    <location>
        <begin position="246"/>
        <end position="268"/>
    </location>
</feature>
<keyword evidence="3 9" id="KW-0812">Transmembrane</keyword>
<evidence type="ECO:0000259" key="10">
    <source>
        <dbReference type="PROSITE" id="PS50262"/>
    </source>
</evidence>
<dbReference type="OrthoDB" id="10044919at2759"/>
<evidence type="ECO:0000256" key="5">
    <source>
        <dbReference type="ARBA" id="ARBA00023040"/>
    </source>
</evidence>
<gene>
    <name evidence="12" type="primary">LOC109484811</name>
</gene>
<dbReference type="RefSeq" id="XP_019643731.1">
    <property type="nucleotide sequence ID" value="XM_019788172.1"/>
</dbReference>
<evidence type="ECO:0000313" key="12">
    <source>
        <dbReference type="RefSeq" id="XP_019643731.1"/>
    </source>
</evidence>
<evidence type="ECO:0000256" key="1">
    <source>
        <dbReference type="ARBA" id="ARBA00004651"/>
    </source>
</evidence>
<dbReference type="GO" id="GO:0005886">
    <property type="term" value="C:plasma membrane"/>
    <property type="evidence" value="ECO:0007669"/>
    <property type="project" value="UniProtKB-SubCell"/>
</dbReference>
<evidence type="ECO:0000256" key="2">
    <source>
        <dbReference type="ARBA" id="ARBA00022475"/>
    </source>
</evidence>
<keyword evidence="6 9" id="KW-0472">Membrane</keyword>
<keyword evidence="2" id="KW-1003">Cell membrane</keyword>
<evidence type="ECO:0000256" key="8">
    <source>
        <dbReference type="ARBA" id="ARBA00023224"/>
    </source>
</evidence>
<dbReference type="InterPro" id="IPR017452">
    <property type="entry name" value="GPCR_Rhodpsn_7TM"/>
</dbReference>
<dbReference type="PANTHER" id="PTHR24228">
    <property type="entry name" value="B2 BRADYKININ RECEPTOR/ANGIOTENSIN II RECEPTOR"/>
    <property type="match status" value="1"/>
</dbReference>
<dbReference type="Pfam" id="PF00001">
    <property type="entry name" value="7tm_1"/>
    <property type="match status" value="1"/>
</dbReference>
<feature type="domain" description="G-protein coupled receptors family 1 profile" evidence="10">
    <location>
        <begin position="24"/>
        <end position="265"/>
    </location>
</feature>
<keyword evidence="4 9" id="KW-1133">Transmembrane helix</keyword>
<dbReference type="PRINTS" id="PR00237">
    <property type="entry name" value="GPCRRHODOPSN"/>
</dbReference>
<evidence type="ECO:0000256" key="7">
    <source>
        <dbReference type="ARBA" id="ARBA00023170"/>
    </source>
</evidence>
<keyword evidence="8" id="KW-0807">Transducer</keyword>
<feature type="transmembrane region" description="Helical" evidence="9">
    <location>
        <begin position="121"/>
        <end position="143"/>
    </location>
</feature>
<accession>A0A6P5ANY1</accession>
<dbReference type="SUPFAM" id="SSF81321">
    <property type="entry name" value="Family A G protein-coupled receptor-like"/>
    <property type="match status" value="1"/>
</dbReference>
<reference evidence="12" key="1">
    <citation type="submission" date="2025-08" db="UniProtKB">
        <authorList>
            <consortium name="RefSeq"/>
        </authorList>
    </citation>
    <scope>IDENTIFICATION</scope>
    <source>
        <tissue evidence="12">Gonad</tissue>
    </source>
</reference>
<dbReference type="Proteomes" id="UP000515135">
    <property type="component" value="Unplaced"/>
</dbReference>
<dbReference type="GeneID" id="109484811"/>
<keyword evidence="11" id="KW-1185">Reference proteome</keyword>
<feature type="transmembrane region" description="Helical" evidence="9">
    <location>
        <begin position="44"/>
        <end position="65"/>
    </location>
</feature>